<comment type="caution">
    <text evidence="7">The sequence shown here is derived from an EMBL/GenBank/DDBJ whole genome shotgun (WGS) entry which is preliminary data.</text>
</comment>
<dbReference type="PROSITE" id="PS50075">
    <property type="entry name" value="CARRIER"/>
    <property type="match status" value="4"/>
</dbReference>
<dbReference type="InterPro" id="IPR006162">
    <property type="entry name" value="Ppantetheine_attach_site"/>
</dbReference>
<evidence type="ECO:0000256" key="4">
    <source>
        <dbReference type="ARBA" id="ARBA00022737"/>
    </source>
</evidence>
<gene>
    <name evidence="7" type="ORF">DFR70_1021021</name>
</gene>
<dbReference type="GO" id="GO:0031177">
    <property type="term" value="F:phosphopantetheine binding"/>
    <property type="evidence" value="ECO:0007669"/>
    <property type="project" value="InterPro"/>
</dbReference>
<keyword evidence="2" id="KW-0596">Phosphopantetheine</keyword>
<dbReference type="GO" id="GO:0017000">
    <property type="term" value="P:antibiotic biosynthetic process"/>
    <property type="evidence" value="ECO:0007669"/>
    <property type="project" value="UniProtKB-KW"/>
</dbReference>
<keyword evidence="4" id="KW-0677">Repeat</keyword>
<keyword evidence="3" id="KW-0597">Phosphoprotein</keyword>
<dbReference type="InterPro" id="IPR029058">
    <property type="entry name" value="AB_hydrolase_fold"/>
</dbReference>
<dbReference type="GO" id="GO:0003824">
    <property type="term" value="F:catalytic activity"/>
    <property type="evidence" value="ECO:0007669"/>
    <property type="project" value="InterPro"/>
</dbReference>
<dbReference type="CDD" id="cd05930">
    <property type="entry name" value="A_NRPS"/>
    <property type="match status" value="3"/>
</dbReference>
<evidence type="ECO:0000256" key="2">
    <source>
        <dbReference type="ARBA" id="ARBA00022450"/>
    </source>
</evidence>
<dbReference type="SUPFAM" id="SSF47336">
    <property type="entry name" value="ACP-like"/>
    <property type="match status" value="4"/>
</dbReference>
<dbReference type="GO" id="GO:0005737">
    <property type="term" value="C:cytoplasm"/>
    <property type="evidence" value="ECO:0007669"/>
    <property type="project" value="TreeGrafter"/>
</dbReference>
<sequence length="4498" mass="478535">MTVIPVDGHAELALTGAQLGIWNAQRLEPDMLGYLVGEVLEISGAEPIDLAALETAIRRTIAETDTMRLRFADGPDGPRQWITDAEPELRGTVDLRAEPDPTAAAHRIVAEERHRAAEYCRAMVDRQLFSYTLLRLSDTEVWCVQLYHHLIIDGYSTALVSRRVAAHYTALVRGKTVAPVKWGTIPTLVAEEAAYLAGPDFERDREYWRDLLTPLPALDGRTSPSDGPAERTNEARAVLDAEFMKRVGAIAEASGTTWADVLVGCYAGFIYRLIGDPDVVIALPVMARVGRTALTTPSMAVNVLPLRLPVSSHDRLPELSKRVADALRGVRAHQRYRGENLAREFTGALLHGIGINLKAFDVALDFAGAVGTLRNVAGGPPEDLGLTVTPLSGGRIQLGFEVDARSVGEDVVRRRMAALVRMLTELTDGTDRPIGRVTPYAPEEAARVLAARASGPLAGVPEELCAALDRLVVEQPDHVALVCGTTRLTTAELGRRVHRLARYLRGKGVGPDDIVGIALPRTAELVVAMLAVQHAGGAHLVLDPEHPAERLRDIVDDARPVQVLTDAALAEVLAGGSRPTPIRLLDHEIQELIGQQADGPLTEAELAAPRDPEHLAYVIYTSGSTGRPKGVLVRCGGAAHLLHHHRSTIYADAAAGGRLHTAHTASFSFDDSFDQLLWLLCGHRMHLYDTEVLRDAAAQVAAFAADRIDVVATTPSMASALIDHGLLAAEHRLRLLLLGGEAAPPALWESIVRSGVSSRNIYGPTEVTVDAISAPVTGADPYIGIPLAGTGTYLLDNALQPVPDGEIGELYLAGPQLARGYLGRQALTAERFVADPFGGPGDQMYRTGDRARWVAGHGYEYLGRGDNQVKLRGFRLELGEVEAILGALPGVAAAAAMIRDTSGHAQLVGYLVPASGQRIADASELRRTMAQSVPDHLVPSALVVLDRLPVTISGKLDRAALPAPPPTVSTGRAPRTEQERALCGVVAEALGRPPVSVDDDFFGLGGDSITAISVSSRLRAHGLLVPPKALLAQRDLGSIAASAERIDGGSVVVAADEATGAVPLPPIVRALLDANPTRQAVDGYAQWTALSLHEPLAFDDLVAGVQTMLDHHDALRSVLETSGLEPTLTIGAPGSVRAADLVVETSSREQDEIASLAEELAEQLDPARGHCLRVALVRTARDEPDRLIVVANHLVMDGISWRVLLPQLHAACTAVAEGRAVDPAPKGSSWRRYATLLAEAGAAGTRESEFDHWQAALGADPVAPLGARALDPSRDLAGTAVRTNTFASPAVTDAVLSTLPAAYRARPDEVLLAALILAVNSWRHSRGEALEAGRPVTVEGHGRDPLTADTDFAGTVGWFTSEYPIWAPATGIDTETELSEALAGGAAAGRLLRAVKEAKRAVPDGGVGYGVLRYLDPRTAPVLAGKAAPELLLNYLGRFAASPGTGWRLPEQDPFSVFEPKAKALSDVLALNAFVHEQGAPSLAVEWTAAGAVLGASEVAELQQHWALALEALAAHAVLFDGGLTPADCPEVPATQEAIDELEAVHGPLAALLPLSPLQEGLLFHAIRDGAADAYTLTARIDLTGPLDARRLERAFDGVVARHPNLGAAFDYSALDQPVQAIPRTIAVPWRHVDLSALPVRAAVAAAERLEAEAAQHHFVVDRSPMLRGLLIRLPGDNHRLVLNAHHLLTDGWSTPIILRELLALYHDDHSALATPAHYRDYLAWMAGRDRDEMREAWATRLAGLAAPSTVGTESTGARDVRQHTVPLSQTCGVELAALGRRRGLTVNTLVQGAWALVLAELTGRADVVFGATVSGRPAELPGVEGMVGLFTNTIPVRCRLTPERPLLDQLAELQETQFAMQEFEQASLAEVERAAGLGQLFDTLVVFENFPNSEPRQPDSHELRITGFYNHGLTHYPLTLLAPPGDRLELVLYHDRAAVADQTADRIVERLARILPTLIDAEDTAAGALVDLSRSAEPVRTAPVREKPALPRVPGSAANTDVLEAIRECSASVLEVESVGADDDFFALGGHSLTAMRLVGQLRRVGIRVAITDVFDAPTPSELAVRAQLDPHRFGIRHAADDSPAGTTTSESLGTDVGVLPSGGPAALLSPAQERLWFLRQLEGPSTAYDVAQVVRVRGRLDGDALAAAWGDVLTRHSALRTGYPPDALGAATARLLDAEQAVLDVRAVSRAGVDAAITACLAVPADITAEAPARATLLVVAPDEHVLIVVVHAIAFDAASLRPLFGDLGTAYRARLSGEAPQWDSAPSDYLRYAARERRREDESAYADQLSYWQERLEGLPAEVDLPLDHSRPVESAHRGYVVARPLTDELRTAITELCAGQSVDPAVVLLTAVAVTWSSFGAGRDIPLGATASHRDSVLGDGDPSEFADTIGNFVNTVVVRCDLSGRPTFTDLLHRVRAAALEAHAHRDVPFERVVDAVSPPRSRAKHPLTQTLVAYESAPNPPSLDGLTVEPLASDTGTTLFDVAVRLVDAVERRSPMLELTVDADLFDPATADALLDGLLAMLDRIVRDPAAGVFDTALAQSDPSRDPARRALTPPGVAARFAEQVREFPDTVAVISDGRPMTYAQLDARVDELAARLLAAGAGREHLVGVALARTTDLVAGLLAVLRVGAAYLPLDVDYPAERLAYMLADAGPACVLTSSDLADRIPADRSALVCTDDETPVDTSAIPQPRPVGAHLAYVIYTSGSTGKPKGVLISTANLATFAETVGSGWIGRGDRVVALTTVSFDIAGLELLLPLTVGATVVLADRATVRDPDALHTLIVDSAATVVQATPALWRVLVEHEDAARLGGVRALIGGEALPADLAAAMVARCHSVRNVYGPTEVTVWATASDLAAGDPVTIGAPWADVHTRVLDEHLRPVPDGVAGELYIGGPQVGRGYLGKPALTAARFVPDPEFAGERLYRTGDLVRLRHGRLEYLRRIDDQVKVRGFRIELGEVEAALRASDGVARAAAAVRADRAGTGRLFGYVVARPGVRLDPASVRADVAATLPEYMVPQAITVLDALPLTLTGKVDRSALPEPARAAARRVPRTAAERTLCAVAAAVLGIPEPGPDDAFFALGGDDLGSVRLATVARRYGLAFSVAEVFEHPTLGELAAAATPVAIETPVATELVAVDDEQRRRLDTLCQGWQEVLPLGPLQEGMYFQSVVDSASGSDAYHMQVGFLFSAEKPPRTADLRAALDAMLRRHSNLRAGFTHVGFAAPVQFVPGKWATPCRDIDLTATPSADVEATVRALAVEEYGAPFDFAAPPLIRLLLARLPDGTTRAIFTLHHLLIDGWSMSVMFSELFMLYEQAASGVADRLDAALPPAADFRDQLRWLAGLDQDAAEKAWRAYLAELNQPTLLGSGAGTRSVLPERSSIELTPDTSAALRALAGHGRVTLSTVVSAAWGLALRASTGLDDVVFGSTVSGRSPEVPGWERIIGLVLNTVPVRLRVRPGESLLDLLRRMQREQGGLVEHQQLGLGRIQRAAGYPTLFDTLYVFRNLPRAAGVEEVFARNGILSREALDGTHYALTLDVDPGGAADPLRIALEHRSDLVPDDLAGQILERLGAILELLASPDTVEGRTVVADAAVPVKVSPEFTPARVPVPLPGEPGGSVDALLRERAAATPDAVALVCGSVALTAREMNARVDRMARLLASRGVGPSDVVALALPRIADHVVAIFAVMRTGAAYLPLDLTHPPARLRELLADSGAVALISTTEHQERVLAGPRGPRVRLLIDRPVVGAVLDGVVTPPAVPDAAVAGPRVADQPAYVIYTSGSTGRPKGVVVGHRGLTTMYHNHLDEIFGPTERFAARGRLRVAHTVSFSFDMSWEELFWLLAGHEVHVIDERARLEPAALVEHYREVGIDAVNVTPSYARELIAAGLLEGAHVPALVLLGGEAVPLDLWTMLRERPDVMGYDLYGPTEFTINALGSPASGSPTPCLGRPVRNAHARVLDSGLAEVPVGAQGELYLSGDGIAIGYRDRTGLTAGTFVADPYSPDGGRMYRTGDLVRRRRDGELEYLGRVDHQVKVRGVRIELAEVEAALAALPGVRRAAAKVLEDSSGLARLIGYVIPEADWVPQDLRPELRDRVPAALVPAEVVVIDAIPLTPNGKLDRAALPEPPRRTIRRAPRTTRERAVCVVFEQVLERAEVDIEESFFDLGGDSLRAMRLLGALDRALGVTVSLGTLTARPTVAELAAHLDGADGIAAHLDGTDGIAAEPVGVNGITSERDRADVVAAEADSPLFSRDHVVVLREGGARPPLFCVHPAGGFAWQFLPLAGRLGGDRPVIGLQLPSLGGAEPSANSVDELADRYVATVRAHQAGGPYHLLGYSFGGNVVHAMAARLTAAGERVAFAGLIDAAPPGGHAPASDLELDELVTTLAPEALAQDPELRAALRAGFAECVRLLENCSVPEYAGPLTLFTADRPRPGGPASPGSALEQAWRGLGLDPEVHHLPFDHAGLVTPAGWARLAPLIDRALDLEMLTTQGDR</sequence>
<dbReference type="InterPro" id="IPR036736">
    <property type="entry name" value="ACP-like_sf"/>
</dbReference>
<dbReference type="UniPathway" id="UPA00011"/>
<dbReference type="InterPro" id="IPR025110">
    <property type="entry name" value="AMP-bd_C"/>
</dbReference>
<accession>A0A318KC58</accession>
<dbReference type="InterPro" id="IPR000873">
    <property type="entry name" value="AMP-dep_synth/lig_dom"/>
</dbReference>
<dbReference type="InterPro" id="IPR001031">
    <property type="entry name" value="Thioesterase"/>
</dbReference>
<dbReference type="FunFam" id="3.30.300.30:FF:000010">
    <property type="entry name" value="Enterobactin synthetase component F"/>
    <property type="match status" value="1"/>
</dbReference>
<dbReference type="InterPro" id="IPR010060">
    <property type="entry name" value="NRPS_synth"/>
</dbReference>
<dbReference type="Gene3D" id="3.30.559.10">
    <property type="entry name" value="Chloramphenicol acetyltransferase-like domain"/>
    <property type="match status" value="5"/>
</dbReference>
<keyword evidence="8" id="KW-1185">Reference proteome</keyword>
<dbReference type="Pfam" id="PF00501">
    <property type="entry name" value="AMP-binding"/>
    <property type="match status" value="3"/>
</dbReference>
<dbReference type="FunFam" id="3.40.50.980:FF:000001">
    <property type="entry name" value="Non-ribosomal peptide synthetase"/>
    <property type="match status" value="2"/>
</dbReference>
<reference evidence="7 8" key="1">
    <citation type="submission" date="2018-05" db="EMBL/GenBank/DDBJ databases">
        <title>Genomic Encyclopedia of Type Strains, Phase IV (KMG-IV): sequencing the most valuable type-strain genomes for metagenomic binning, comparative biology and taxonomic classification.</title>
        <authorList>
            <person name="Goeker M."/>
        </authorList>
    </citation>
    <scope>NUCLEOTIDE SEQUENCE [LARGE SCALE GENOMIC DNA]</scope>
    <source>
        <strain evidence="7 8">DSM 44704</strain>
    </source>
</reference>
<dbReference type="PROSITE" id="PS00012">
    <property type="entry name" value="PHOSPHOPANTETHEINE"/>
    <property type="match status" value="2"/>
</dbReference>
<dbReference type="Gene3D" id="2.30.38.10">
    <property type="entry name" value="Luciferase, Domain 3"/>
    <property type="match status" value="3"/>
</dbReference>
<dbReference type="InterPro" id="IPR010071">
    <property type="entry name" value="AA_adenyl_dom"/>
</dbReference>
<keyword evidence="5" id="KW-0045">Antibiotic biosynthesis</keyword>
<dbReference type="InterPro" id="IPR020806">
    <property type="entry name" value="PKS_PP-bd"/>
</dbReference>
<dbReference type="EMBL" id="QJKF01000002">
    <property type="protein sequence ID" value="PXX69332.1"/>
    <property type="molecule type" value="Genomic_DNA"/>
</dbReference>
<organism evidence="7 8">
    <name type="scientific">Nocardia tenerifensis</name>
    <dbReference type="NCBI Taxonomy" id="228006"/>
    <lineage>
        <taxon>Bacteria</taxon>
        <taxon>Bacillati</taxon>
        <taxon>Actinomycetota</taxon>
        <taxon>Actinomycetes</taxon>
        <taxon>Mycobacteriales</taxon>
        <taxon>Nocardiaceae</taxon>
        <taxon>Nocardia</taxon>
    </lineage>
</organism>
<dbReference type="Gene3D" id="3.30.300.30">
    <property type="match status" value="3"/>
</dbReference>
<evidence type="ECO:0000256" key="3">
    <source>
        <dbReference type="ARBA" id="ARBA00022553"/>
    </source>
</evidence>
<dbReference type="PANTHER" id="PTHR45527:SF1">
    <property type="entry name" value="FATTY ACID SYNTHASE"/>
    <property type="match status" value="1"/>
</dbReference>
<dbReference type="NCBIfam" id="TIGR01720">
    <property type="entry name" value="NRPS-para261"/>
    <property type="match status" value="1"/>
</dbReference>
<dbReference type="PROSITE" id="PS00455">
    <property type="entry name" value="AMP_BINDING"/>
    <property type="match status" value="3"/>
</dbReference>
<dbReference type="Pfam" id="PF13193">
    <property type="entry name" value="AMP-binding_C"/>
    <property type="match status" value="3"/>
</dbReference>
<dbReference type="OrthoDB" id="4501954at2"/>
<dbReference type="InterPro" id="IPR020802">
    <property type="entry name" value="TesA-like"/>
</dbReference>
<evidence type="ECO:0000313" key="7">
    <source>
        <dbReference type="EMBL" id="PXX69332.1"/>
    </source>
</evidence>
<dbReference type="SMART" id="SM00824">
    <property type="entry name" value="PKS_TE"/>
    <property type="match status" value="1"/>
</dbReference>
<dbReference type="Proteomes" id="UP000247569">
    <property type="component" value="Unassembled WGS sequence"/>
</dbReference>
<dbReference type="InterPro" id="IPR023213">
    <property type="entry name" value="CAT-like_dom_sf"/>
</dbReference>
<protein>
    <submittedName>
        <fullName evidence="7">Non-ribosomal peptide synthase protein (TIGR01720 family)/amino acid adenylation domain-containing protein</fullName>
    </submittedName>
</protein>
<dbReference type="SMART" id="SM00823">
    <property type="entry name" value="PKS_PP"/>
    <property type="match status" value="4"/>
</dbReference>
<dbReference type="InterPro" id="IPR045851">
    <property type="entry name" value="AMP-bd_C_sf"/>
</dbReference>
<proteinExistence type="predicted"/>
<dbReference type="Pfam" id="PF00975">
    <property type="entry name" value="Thioesterase"/>
    <property type="match status" value="1"/>
</dbReference>
<dbReference type="Gene3D" id="3.40.50.980">
    <property type="match status" value="6"/>
</dbReference>
<dbReference type="GO" id="GO:0043041">
    <property type="term" value="P:amino acid activation for nonribosomal peptide biosynthetic process"/>
    <property type="evidence" value="ECO:0007669"/>
    <property type="project" value="TreeGrafter"/>
</dbReference>
<dbReference type="SUPFAM" id="SSF53474">
    <property type="entry name" value="alpha/beta-Hydrolases"/>
    <property type="match status" value="1"/>
</dbReference>
<dbReference type="GO" id="GO:0044550">
    <property type="term" value="P:secondary metabolite biosynthetic process"/>
    <property type="evidence" value="ECO:0007669"/>
    <property type="project" value="TreeGrafter"/>
</dbReference>
<feature type="domain" description="Carrier" evidence="6">
    <location>
        <begin position="1998"/>
        <end position="2072"/>
    </location>
</feature>
<dbReference type="NCBIfam" id="TIGR01733">
    <property type="entry name" value="AA-adenyl-dom"/>
    <property type="match status" value="3"/>
</dbReference>
<dbReference type="Gene3D" id="3.30.559.30">
    <property type="entry name" value="Nonribosomal peptide synthetase, condensation domain"/>
    <property type="match status" value="5"/>
</dbReference>
<name>A0A318KC58_9NOCA</name>
<dbReference type="SUPFAM" id="SSF56801">
    <property type="entry name" value="Acetyl-CoA synthetase-like"/>
    <property type="match status" value="3"/>
</dbReference>
<feature type="domain" description="Carrier" evidence="6">
    <location>
        <begin position="4137"/>
        <end position="4212"/>
    </location>
</feature>
<evidence type="ECO:0000256" key="1">
    <source>
        <dbReference type="ARBA" id="ARBA00001957"/>
    </source>
</evidence>
<dbReference type="Pfam" id="PF00550">
    <property type="entry name" value="PP-binding"/>
    <property type="match status" value="4"/>
</dbReference>
<dbReference type="InterPro" id="IPR001242">
    <property type="entry name" value="Condensation_dom"/>
</dbReference>
<dbReference type="Pfam" id="PF00668">
    <property type="entry name" value="Condensation"/>
    <property type="match status" value="5"/>
</dbReference>
<dbReference type="SUPFAM" id="SSF52777">
    <property type="entry name" value="CoA-dependent acyltransferases"/>
    <property type="match status" value="10"/>
</dbReference>
<dbReference type="GO" id="GO:0008610">
    <property type="term" value="P:lipid biosynthetic process"/>
    <property type="evidence" value="ECO:0007669"/>
    <property type="project" value="UniProtKB-ARBA"/>
</dbReference>
<dbReference type="Gene3D" id="1.10.1200.10">
    <property type="entry name" value="ACP-like"/>
    <property type="match status" value="3"/>
</dbReference>
<feature type="domain" description="Carrier" evidence="6">
    <location>
        <begin position="3054"/>
        <end position="3128"/>
    </location>
</feature>
<dbReference type="InterPro" id="IPR009081">
    <property type="entry name" value="PP-bd_ACP"/>
</dbReference>
<evidence type="ECO:0000259" key="6">
    <source>
        <dbReference type="PROSITE" id="PS50075"/>
    </source>
</evidence>
<dbReference type="InterPro" id="IPR020845">
    <property type="entry name" value="AMP-binding_CS"/>
</dbReference>
<dbReference type="NCBIfam" id="NF003417">
    <property type="entry name" value="PRK04813.1"/>
    <property type="match status" value="3"/>
</dbReference>
<dbReference type="Gene3D" id="3.40.50.1820">
    <property type="entry name" value="alpha/beta hydrolase"/>
    <property type="match status" value="1"/>
</dbReference>
<feature type="domain" description="Carrier" evidence="6">
    <location>
        <begin position="973"/>
        <end position="1050"/>
    </location>
</feature>
<comment type="cofactor">
    <cofactor evidence="1">
        <name>pantetheine 4'-phosphate</name>
        <dbReference type="ChEBI" id="CHEBI:47942"/>
    </cofactor>
</comment>
<evidence type="ECO:0000313" key="8">
    <source>
        <dbReference type="Proteomes" id="UP000247569"/>
    </source>
</evidence>
<evidence type="ECO:0000256" key="5">
    <source>
        <dbReference type="ARBA" id="ARBA00023194"/>
    </source>
</evidence>
<dbReference type="PANTHER" id="PTHR45527">
    <property type="entry name" value="NONRIBOSOMAL PEPTIDE SYNTHETASE"/>
    <property type="match status" value="1"/>
</dbReference>